<dbReference type="InterPro" id="IPR001623">
    <property type="entry name" value="DnaJ_domain"/>
</dbReference>
<comment type="similarity">
    <text evidence="1">Belongs to the DPH4 family.</text>
</comment>
<dbReference type="PROSITE" id="PS51074">
    <property type="entry name" value="DPH_MB"/>
    <property type="match status" value="1"/>
</dbReference>
<dbReference type="Gene3D" id="3.10.660.10">
    <property type="entry name" value="DPH Zinc finger"/>
    <property type="match status" value="1"/>
</dbReference>
<evidence type="ECO:0000259" key="5">
    <source>
        <dbReference type="PROSITE" id="PS50076"/>
    </source>
</evidence>
<dbReference type="STRING" id="1169540.A0A0G4EEA1"/>
<dbReference type="Pfam" id="PF00226">
    <property type="entry name" value="DnaJ"/>
    <property type="match status" value="1"/>
</dbReference>
<evidence type="ECO:0000256" key="4">
    <source>
        <dbReference type="SAM" id="MobiDB-lite"/>
    </source>
</evidence>
<name>A0A0G4EEA1_VITBC</name>
<organism evidence="7 8">
    <name type="scientific">Vitrella brassicaformis (strain CCMP3155)</name>
    <dbReference type="NCBI Taxonomy" id="1169540"/>
    <lineage>
        <taxon>Eukaryota</taxon>
        <taxon>Sar</taxon>
        <taxon>Alveolata</taxon>
        <taxon>Colpodellida</taxon>
        <taxon>Vitrellaceae</taxon>
        <taxon>Vitrella</taxon>
    </lineage>
</organism>
<dbReference type="PANTHER" id="PTHR44240">
    <property type="entry name" value="DNAJ DOMAIN (PROKARYOTIC HEAT SHOCK PROTEIN)-RELATED"/>
    <property type="match status" value="1"/>
</dbReference>
<evidence type="ECO:0000256" key="3">
    <source>
        <dbReference type="ARBA" id="ARBA00023004"/>
    </source>
</evidence>
<dbReference type="Proteomes" id="UP000041254">
    <property type="component" value="Unassembled WGS sequence"/>
</dbReference>
<dbReference type="PROSITE" id="PS50076">
    <property type="entry name" value="DNAJ_2"/>
    <property type="match status" value="1"/>
</dbReference>
<protein>
    <recommendedName>
        <fullName evidence="9">Diphthamide biosynthesis protein 4</fullName>
    </recommendedName>
</protein>
<evidence type="ECO:0000256" key="1">
    <source>
        <dbReference type="ARBA" id="ARBA00006169"/>
    </source>
</evidence>
<dbReference type="OrthoDB" id="66964at2759"/>
<dbReference type="OMA" id="RSSWEGH"/>
<dbReference type="SMART" id="SM00271">
    <property type="entry name" value="DnaJ"/>
    <property type="match status" value="1"/>
</dbReference>
<dbReference type="InParanoid" id="A0A0G4EEA1"/>
<feature type="region of interest" description="Disordered" evidence="4">
    <location>
        <begin position="1"/>
        <end position="28"/>
    </location>
</feature>
<dbReference type="EMBL" id="CDMY01000214">
    <property type="protein sequence ID" value="CEL94312.1"/>
    <property type="molecule type" value="Genomic_DNA"/>
</dbReference>
<keyword evidence="2" id="KW-0479">Metal-binding</keyword>
<dbReference type="CDD" id="cd06257">
    <property type="entry name" value="DnaJ"/>
    <property type="match status" value="1"/>
</dbReference>
<gene>
    <name evidence="7" type="ORF">Vbra_3748</name>
</gene>
<dbReference type="SUPFAM" id="SSF144217">
    <property type="entry name" value="CSL zinc finger"/>
    <property type="match status" value="1"/>
</dbReference>
<dbReference type="PRINTS" id="PR00625">
    <property type="entry name" value="JDOMAIN"/>
</dbReference>
<dbReference type="GO" id="GO:0046872">
    <property type="term" value="F:metal ion binding"/>
    <property type="evidence" value="ECO:0007669"/>
    <property type="project" value="UniProtKB-KW"/>
</dbReference>
<evidence type="ECO:0000313" key="7">
    <source>
        <dbReference type="EMBL" id="CEL94312.1"/>
    </source>
</evidence>
<evidence type="ECO:0000256" key="2">
    <source>
        <dbReference type="ARBA" id="ARBA00022723"/>
    </source>
</evidence>
<dbReference type="VEuPathDB" id="CryptoDB:Vbra_3748"/>
<dbReference type="PANTHER" id="PTHR44240:SF10">
    <property type="entry name" value="J DOMAIN-CONTAINING PROTEIN"/>
    <property type="match status" value="1"/>
</dbReference>
<proteinExistence type="inferred from homology"/>
<evidence type="ECO:0000259" key="6">
    <source>
        <dbReference type="PROSITE" id="PS51074"/>
    </source>
</evidence>
<dbReference type="InterPro" id="IPR007872">
    <property type="entry name" value="DPH_MB_dom"/>
</dbReference>
<keyword evidence="3" id="KW-0408">Iron</keyword>
<reference evidence="7 8" key="1">
    <citation type="submission" date="2014-11" db="EMBL/GenBank/DDBJ databases">
        <authorList>
            <person name="Zhu J."/>
            <person name="Qi W."/>
            <person name="Song R."/>
        </authorList>
    </citation>
    <scope>NUCLEOTIDE SEQUENCE [LARGE SCALE GENOMIC DNA]</scope>
</reference>
<accession>A0A0G4EEA1</accession>
<dbReference type="InterPro" id="IPR036671">
    <property type="entry name" value="DPH_MB_sf"/>
</dbReference>
<keyword evidence="8" id="KW-1185">Reference proteome</keyword>
<dbReference type="AlphaFoldDB" id="A0A0G4EEA1"/>
<dbReference type="SUPFAM" id="SSF46565">
    <property type="entry name" value="Chaperone J-domain"/>
    <property type="match status" value="1"/>
</dbReference>
<dbReference type="Pfam" id="PF05207">
    <property type="entry name" value="Zn_ribbon_CSL"/>
    <property type="match status" value="1"/>
</dbReference>
<evidence type="ECO:0000313" key="8">
    <source>
        <dbReference type="Proteomes" id="UP000041254"/>
    </source>
</evidence>
<feature type="compositionally biased region" description="Low complexity" evidence="4">
    <location>
        <begin position="14"/>
        <end position="28"/>
    </location>
</feature>
<sequence>MTDGATAAARENASSPSSSSSSPPHISPYDVLGVSRTATFAAIRQAYLSQARQCHPDKRPLGGHGRFQRLQQAFEKLRDNKSRAQWDLTQAAGEHANATEVAFADLLDVRQSVPSGKSDGRACYAWLCRCGDVVDIGLDELLQGYDVFCCPSCSLAFRVRDNPFWRPTEDTETAASNSE</sequence>
<feature type="domain" description="DPH-type MB" evidence="6">
    <location>
        <begin position="103"/>
        <end position="162"/>
    </location>
</feature>
<dbReference type="Gene3D" id="1.10.287.110">
    <property type="entry name" value="DnaJ domain"/>
    <property type="match status" value="1"/>
</dbReference>
<dbReference type="InterPro" id="IPR052276">
    <property type="entry name" value="Diphthamide-biosynth_chaperone"/>
</dbReference>
<evidence type="ECO:0008006" key="9">
    <source>
        <dbReference type="Google" id="ProtNLM"/>
    </source>
</evidence>
<feature type="domain" description="J" evidence="5">
    <location>
        <begin position="27"/>
        <end position="90"/>
    </location>
</feature>
<dbReference type="InterPro" id="IPR036869">
    <property type="entry name" value="J_dom_sf"/>
</dbReference>